<accession>A0ABY7EYI1</accession>
<evidence type="ECO:0000256" key="1">
    <source>
        <dbReference type="ARBA" id="ARBA00023172"/>
    </source>
</evidence>
<dbReference type="EMBL" id="CP111020">
    <property type="protein sequence ID" value="WAR13891.1"/>
    <property type="molecule type" value="Genomic_DNA"/>
</dbReference>
<sequence>MYSVKYGLSKYLKEKCRIDNSTDNDFVTANKTFKAKLTDLQKKGKVSVVHKPQIADYDMKKLMDPANVAFNVNTPCGLQNKVWFDIMYHFCRRGRANLREMKKTTFAVEVDSSVREYVRQIMDKADINHGIDSAPDDTVFEARTYARLCDDMCPVKNFKRYMSRLHPDLDDLWQRPRDSFNTTDDGLFFKSPFWKNLLGNIMSQISTTTALSQKYTNQCIRATSISALAMAGFEAWHLIRATGHKSETSIKRYASRLTEGTKREMSDALSSAFLGAEQKILFPNYQRMILIKYFQLKMTFQK</sequence>
<keyword evidence="1" id="KW-0233">DNA recombination</keyword>
<dbReference type="InterPro" id="IPR013762">
    <property type="entry name" value="Integrase-like_cat_sf"/>
</dbReference>
<evidence type="ECO:0000313" key="2">
    <source>
        <dbReference type="EMBL" id="WAR13891.1"/>
    </source>
</evidence>
<name>A0ABY7EYI1_MYAAR</name>
<dbReference type="Proteomes" id="UP001164746">
    <property type="component" value="Chromosome 9"/>
</dbReference>
<dbReference type="PANTHER" id="PTHR21446">
    <property type="entry name" value="DUF3504 DOMAIN-CONTAINING PROTEIN"/>
    <property type="match status" value="1"/>
</dbReference>
<keyword evidence="3" id="KW-1185">Reference proteome</keyword>
<proteinExistence type="predicted"/>
<dbReference type="InterPro" id="IPR052787">
    <property type="entry name" value="MAVS"/>
</dbReference>
<dbReference type="PANTHER" id="PTHR21446:SF6">
    <property type="entry name" value="MITOCHONDRIAL ANTIVIRAL-SIGNALING PROTEIN"/>
    <property type="match status" value="1"/>
</dbReference>
<organism evidence="2 3">
    <name type="scientific">Mya arenaria</name>
    <name type="common">Soft-shell clam</name>
    <dbReference type="NCBI Taxonomy" id="6604"/>
    <lineage>
        <taxon>Eukaryota</taxon>
        <taxon>Metazoa</taxon>
        <taxon>Spiralia</taxon>
        <taxon>Lophotrochozoa</taxon>
        <taxon>Mollusca</taxon>
        <taxon>Bivalvia</taxon>
        <taxon>Autobranchia</taxon>
        <taxon>Heteroconchia</taxon>
        <taxon>Euheterodonta</taxon>
        <taxon>Imparidentia</taxon>
        <taxon>Neoheterodontei</taxon>
        <taxon>Myida</taxon>
        <taxon>Myoidea</taxon>
        <taxon>Myidae</taxon>
        <taxon>Mya</taxon>
    </lineage>
</organism>
<reference evidence="2" key="1">
    <citation type="submission" date="2022-11" db="EMBL/GenBank/DDBJ databases">
        <title>Centuries of genome instability and evolution in soft-shell clam transmissible cancer (bioRxiv).</title>
        <authorList>
            <person name="Hart S.F.M."/>
            <person name="Yonemitsu M.A."/>
            <person name="Giersch R.M."/>
            <person name="Beal B.F."/>
            <person name="Arriagada G."/>
            <person name="Davis B.W."/>
            <person name="Ostrander E.A."/>
            <person name="Goff S.P."/>
            <person name="Metzger M.J."/>
        </authorList>
    </citation>
    <scope>NUCLEOTIDE SEQUENCE</scope>
    <source>
        <strain evidence="2">MELC-2E11</strain>
        <tissue evidence="2">Siphon/mantle</tissue>
    </source>
</reference>
<dbReference type="Gene3D" id="1.10.443.10">
    <property type="entry name" value="Intergrase catalytic core"/>
    <property type="match status" value="1"/>
</dbReference>
<dbReference type="SUPFAM" id="SSF56349">
    <property type="entry name" value="DNA breaking-rejoining enzymes"/>
    <property type="match status" value="1"/>
</dbReference>
<protein>
    <submittedName>
        <fullName evidence="2">Uncharacterized protein</fullName>
    </submittedName>
</protein>
<gene>
    <name evidence="2" type="ORF">MAR_003996</name>
</gene>
<dbReference type="InterPro" id="IPR011010">
    <property type="entry name" value="DNA_brk_join_enz"/>
</dbReference>
<evidence type="ECO:0000313" key="3">
    <source>
        <dbReference type="Proteomes" id="UP001164746"/>
    </source>
</evidence>